<accession>A0A1Y3PEX3</accession>
<feature type="chain" id="PRO_5039207564" description="Lipoprotein" evidence="1">
    <location>
        <begin position="21"/>
        <end position="158"/>
    </location>
</feature>
<evidence type="ECO:0000313" key="2">
    <source>
        <dbReference type="EMBL" id="OUM84646.1"/>
    </source>
</evidence>
<feature type="signal peptide" evidence="1">
    <location>
        <begin position="1"/>
        <end position="20"/>
    </location>
</feature>
<comment type="caution">
    <text evidence="2">The sequence shown here is derived from an EMBL/GenBank/DDBJ whole genome shotgun (WGS) entry which is preliminary data.</text>
</comment>
<keyword evidence="1" id="KW-0732">Signal</keyword>
<dbReference type="AlphaFoldDB" id="A0A1Y3PEX3"/>
<gene>
    <name evidence="2" type="ORF">BAA01_05770</name>
</gene>
<evidence type="ECO:0000256" key="1">
    <source>
        <dbReference type="SAM" id="SignalP"/>
    </source>
</evidence>
<sequence length="158" mass="17324">MNKIYALFLALLLFGGCQSAGSVHHPNAPLLLPPMPALTIQEKNVPVRMGTYSWSESGRGITVDSVDPPELVKDLEPVTVHPHATLHVDFRDKPLEIKAGLWENNGVTFKNLSDGTFTLPEDDGVYIGVIYASWQEGNATFVFKIQVQEGKAETESFG</sequence>
<reference evidence="3" key="1">
    <citation type="submission" date="2016-06" db="EMBL/GenBank/DDBJ databases">
        <authorList>
            <person name="Nascimento L."/>
            <person name="Pereira R.V."/>
            <person name="Martins L.F."/>
            <person name="Quaggio R.B."/>
            <person name="Silva A.M."/>
            <person name="Setubal J.C."/>
        </authorList>
    </citation>
    <scope>NUCLEOTIDE SEQUENCE [LARGE SCALE GENOMIC DNA]</scope>
</reference>
<organism evidence="2 3">
    <name type="scientific">Bacillus thermozeamaize</name>
    <dbReference type="NCBI Taxonomy" id="230954"/>
    <lineage>
        <taxon>Bacteria</taxon>
        <taxon>Bacillati</taxon>
        <taxon>Bacillota</taxon>
        <taxon>Bacilli</taxon>
        <taxon>Bacillales</taxon>
        <taxon>Bacillaceae</taxon>
        <taxon>Bacillus</taxon>
    </lineage>
</organism>
<dbReference type="Proteomes" id="UP000196475">
    <property type="component" value="Unassembled WGS sequence"/>
</dbReference>
<name>A0A1Y3PEX3_9BACI</name>
<proteinExistence type="predicted"/>
<protein>
    <recommendedName>
        <fullName evidence="4">Lipoprotein</fullName>
    </recommendedName>
</protein>
<evidence type="ECO:0008006" key="4">
    <source>
        <dbReference type="Google" id="ProtNLM"/>
    </source>
</evidence>
<evidence type="ECO:0000313" key="3">
    <source>
        <dbReference type="Proteomes" id="UP000196475"/>
    </source>
</evidence>
<dbReference type="PROSITE" id="PS51257">
    <property type="entry name" value="PROKAR_LIPOPROTEIN"/>
    <property type="match status" value="1"/>
</dbReference>
<dbReference type="EMBL" id="LZRT01000121">
    <property type="protein sequence ID" value="OUM84646.1"/>
    <property type="molecule type" value="Genomic_DNA"/>
</dbReference>